<evidence type="ECO:0000259" key="4">
    <source>
        <dbReference type="PROSITE" id="PS51462"/>
    </source>
</evidence>
<dbReference type="Proteomes" id="UP000035721">
    <property type="component" value="Unassembled WGS sequence"/>
</dbReference>
<dbReference type="PROSITE" id="PS51462">
    <property type="entry name" value="NUDIX"/>
    <property type="match status" value="1"/>
</dbReference>
<organism evidence="5 6">
    <name type="scientific">Nostocoides japonicum T1-X7</name>
    <dbReference type="NCBI Taxonomy" id="1194083"/>
    <lineage>
        <taxon>Bacteria</taxon>
        <taxon>Bacillati</taxon>
        <taxon>Actinomycetota</taxon>
        <taxon>Actinomycetes</taxon>
        <taxon>Micrococcales</taxon>
        <taxon>Intrasporangiaceae</taxon>
        <taxon>Nostocoides</taxon>
    </lineage>
</organism>
<evidence type="ECO:0000256" key="2">
    <source>
        <dbReference type="ARBA" id="ARBA00022801"/>
    </source>
</evidence>
<dbReference type="SUPFAM" id="SSF55811">
    <property type="entry name" value="Nudix"/>
    <property type="match status" value="1"/>
</dbReference>
<evidence type="ECO:0000313" key="6">
    <source>
        <dbReference type="Proteomes" id="UP000035721"/>
    </source>
</evidence>
<name>A0A077M1Z4_9MICO</name>
<feature type="domain" description="Nudix hydrolase" evidence="4">
    <location>
        <begin position="30"/>
        <end position="160"/>
    </location>
</feature>
<dbReference type="InterPro" id="IPR015797">
    <property type="entry name" value="NUDIX_hydrolase-like_dom_sf"/>
</dbReference>
<dbReference type="Pfam" id="PF00293">
    <property type="entry name" value="NUDIX"/>
    <property type="match status" value="1"/>
</dbReference>
<accession>A0A077M1Z4</accession>
<evidence type="ECO:0000256" key="1">
    <source>
        <dbReference type="ARBA" id="ARBA00001946"/>
    </source>
</evidence>
<dbReference type="AlphaFoldDB" id="A0A077M1Z4"/>
<reference evidence="5 6" key="1">
    <citation type="journal article" date="2013" name="ISME J.">
        <title>A metabolic model for members of the genus Tetrasphaera involved in enhanced biological phosphorus removal.</title>
        <authorList>
            <person name="Kristiansen R."/>
            <person name="Nguyen H.T.T."/>
            <person name="Saunders A.M."/>
            <person name="Nielsen J.L."/>
            <person name="Wimmer R."/>
            <person name="Le V.Q."/>
            <person name="McIlroy S.J."/>
            <person name="Petrovski S."/>
            <person name="Seviour R.J."/>
            <person name="Calteau A."/>
            <person name="Nielsen K.L."/>
            <person name="Nielsen P.H."/>
        </authorList>
    </citation>
    <scope>NUCLEOTIDE SEQUENCE [LARGE SCALE GENOMIC DNA]</scope>
    <source>
        <strain evidence="5 6">T1-X7</strain>
    </source>
</reference>
<dbReference type="CDD" id="cd18876">
    <property type="entry name" value="NUDIX_Hydrolase"/>
    <property type="match status" value="1"/>
</dbReference>
<keyword evidence="3" id="KW-0460">Magnesium</keyword>
<dbReference type="GO" id="GO:0016787">
    <property type="term" value="F:hydrolase activity"/>
    <property type="evidence" value="ECO:0007669"/>
    <property type="project" value="UniProtKB-KW"/>
</dbReference>
<evidence type="ECO:0000313" key="5">
    <source>
        <dbReference type="EMBL" id="CCH80368.1"/>
    </source>
</evidence>
<evidence type="ECO:0000256" key="3">
    <source>
        <dbReference type="ARBA" id="ARBA00022842"/>
    </source>
</evidence>
<comment type="cofactor">
    <cofactor evidence="1">
        <name>Mg(2+)</name>
        <dbReference type="ChEBI" id="CHEBI:18420"/>
    </cofactor>
</comment>
<proteinExistence type="predicted"/>
<dbReference type="InterPro" id="IPR000086">
    <property type="entry name" value="NUDIX_hydrolase_dom"/>
</dbReference>
<keyword evidence="6" id="KW-1185">Reference proteome</keyword>
<dbReference type="EMBL" id="CAJB01000425">
    <property type="protein sequence ID" value="CCH80368.1"/>
    <property type="molecule type" value="Genomic_DNA"/>
</dbReference>
<dbReference type="PANTHER" id="PTHR43046">
    <property type="entry name" value="GDP-MANNOSE MANNOSYL HYDROLASE"/>
    <property type="match status" value="1"/>
</dbReference>
<dbReference type="PANTHER" id="PTHR43046:SF12">
    <property type="entry name" value="GDP-MANNOSE MANNOSYL HYDROLASE"/>
    <property type="match status" value="1"/>
</dbReference>
<dbReference type="RefSeq" id="WP_048549855.1">
    <property type="nucleotide sequence ID" value="NZ_HF570958.1"/>
</dbReference>
<gene>
    <name evidence="5" type="ORF">BN12_90023</name>
</gene>
<dbReference type="STRING" id="1194083.BN12_90023"/>
<comment type="caution">
    <text evidence="5">The sequence shown here is derived from an EMBL/GenBank/DDBJ whole genome shotgun (WGS) entry which is preliminary data.</text>
</comment>
<protein>
    <submittedName>
        <fullName evidence="5">Putative pyrophosphohydrolase</fullName>
    </submittedName>
</protein>
<sequence>MADRPPRTAPDLTTDEGRISFNRILNDRLPTKRAIAQGLLRNESGEILLCELTYKSDWDLPGGVVDPLESPASCVVREIEEELAIGVDPGALLAVNWLPPYRGWDDAVLFLFDLGVVPERVATRARLLRREIRAVHWVPSDEVAAHVAPYTAEMLRLVLDGTGGTAYLENSEPPRRH</sequence>
<keyword evidence="2 5" id="KW-0378">Hydrolase</keyword>
<dbReference type="Gene3D" id="3.90.79.10">
    <property type="entry name" value="Nucleoside Triphosphate Pyrophosphohydrolase"/>
    <property type="match status" value="1"/>
</dbReference>